<dbReference type="InterPro" id="IPR005517">
    <property type="entry name" value="Transl_elong_EFG/EF2_IV"/>
</dbReference>
<keyword evidence="1" id="KW-0547">Nucleotide-binding</keyword>
<dbReference type="InterPro" id="IPR035649">
    <property type="entry name" value="EFG_V"/>
</dbReference>
<dbReference type="EMBL" id="CAXAMM010019831">
    <property type="protein sequence ID" value="CAK9046533.1"/>
    <property type="molecule type" value="Genomic_DNA"/>
</dbReference>
<feature type="non-terminal residue" evidence="5">
    <location>
        <position position="710"/>
    </location>
</feature>
<dbReference type="InterPro" id="IPR009022">
    <property type="entry name" value="EFG_III"/>
</dbReference>
<gene>
    <name evidence="5" type="ORF">SCF082_LOCUS26181</name>
</gene>
<dbReference type="InterPro" id="IPR014721">
    <property type="entry name" value="Ribsml_uS5_D2-typ_fold_subgr"/>
</dbReference>
<keyword evidence="5" id="KW-0251">Elongation factor</keyword>
<dbReference type="CDD" id="cd01434">
    <property type="entry name" value="EFG_mtEFG1_IV"/>
    <property type="match status" value="1"/>
</dbReference>
<dbReference type="InterPro" id="IPR027417">
    <property type="entry name" value="P-loop_NTPase"/>
</dbReference>
<dbReference type="Pfam" id="PF01565">
    <property type="entry name" value="FAD_binding_4"/>
    <property type="match status" value="1"/>
</dbReference>
<dbReference type="InterPro" id="IPR047872">
    <property type="entry name" value="EFG_IV"/>
</dbReference>
<dbReference type="InterPro" id="IPR009000">
    <property type="entry name" value="Transl_B-barrel_sf"/>
</dbReference>
<evidence type="ECO:0000313" key="5">
    <source>
        <dbReference type="EMBL" id="CAK9046533.1"/>
    </source>
</evidence>
<proteinExistence type="predicted"/>
<protein>
    <submittedName>
        <fullName evidence="5">Elongation factor G (EF-G)</fullName>
    </submittedName>
</protein>
<comment type="caution">
    <text evidence="5">The sequence shown here is derived from an EMBL/GenBank/DDBJ whole genome shotgun (WGS) entry which is preliminary data.</text>
</comment>
<dbReference type="InterPro" id="IPR016169">
    <property type="entry name" value="FAD-bd_PCMH_sub2"/>
</dbReference>
<organism evidence="5 6">
    <name type="scientific">Durusdinium trenchii</name>
    <dbReference type="NCBI Taxonomy" id="1381693"/>
    <lineage>
        <taxon>Eukaryota</taxon>
        <taxon>Sar</taxon>
        <taxon>Alveolata</taxon>
        <taxon>Dinophyceae</taxon>
        <taxon>Suessiales</taxon>
        <taxon>Symbiodiniaceae</taxon>
        <taxon>Durusdinium</taxon>
    </lineage>
</organism>
<dbReference type="SUPFAM" id="SSF50447">
    <property type="entry name" value="Translation proteins"/>
    <property type="match status" value="1"/>
</dbReference>
<evidence type="ECO:0000313" key="6">
    <source>
        <dbReference type="Proteomes" id="UP001642464"/>
    </source>
</evidence>
<sequence length="710" mass="77713">MMRYLEGETLTAQELEGAISKAIASGTLIPIFCTSIRRDIGIQELMAGLAAYSPAPTDVPRFALQDEDKVPLSAGPEEPLVAQVFKTRIDPFVAKMSYLRIFSGTLRKDESLMNSRTQKPIKISQIMSLQGSHHDNITAAGPGDIVAVVKIDDLRTGDTLTSGDGSLRMPCIPFPKPMIGLAVEPASQADQAKISLALHKIEEEDPTFYVEREEQTHEMVMHGMSELHLQVVQSRLHDREKVDIITHAPKIPYHETISGMSEGSYRHKKQSGGSGQFAEVHMKLSPCPHGIDPEEYFTKDRFESMRSFHYDPQLNFAFVDRISGGSIPNQFIPAVEKGVRERMSQGVVAGFQVQDVVVELFFGKDHPVDSNETAFKLAGSHCFRELFEQARPTLLEPIVSLDITIPDDKIGDITGDLNTRRGRMEGLEEVPGGLTQIHAKAPLAEVMTYARALSSMTAGQGSFGMEFSHYEPVPPNEQAKIIASAAKNRDRKSTDPLKFDDRRVIVRHEVSDRNSTLSRPCPLTARSCRVSPEEWLPTTAAELSRLLNENATNGRRPVAPFGGRTCLQFGGCLASNVTPISTTELQRVIDYPARDMTITVESGMRLDNLADILKAEGQRLALDIPQRHRATLGGAIATNASGPGRVGLGTWRDYVIGISAVDGQGRLFSAGGRVVKNVAGYDLCKLLVGSLGTLAVITQVTLKLRPLPAS</sequence>
<dbReference type="PANTHER" id="PTHR43261:SF6">
    <property type="entry name" value="ELONGATION FACTOR G-LIKE PROTEIN"/>
    <property type="match status" value="1"/>
</dbReference>
<dbReference type="Gene3D" id="3.30.70.240">
    <property type="match status" value="1"/>
</dbReference>
<dbReference type="SUPFAM" id="SSF52540">
    <property type="entry name" value="P-loop containing nucleoside triphosphate hydrolases"/>
    <property type="match status" value="1"/>
</dbReference>
<dbReference type="InterPro" id="IPR053905">
    <property type="entry name" value="EF-G-like_DII"/>
</dbReference>
<keyword evidence="6" id="KW-1185">Reference proteome</keyword>
<evidence type="ECO:0000259" key="4">
    <source>
        <dbReference type="PROSITE" id="PS51387"/>
    </source>
</evidence>
<dbReference type="Pfam" id="PF22042">
    <property type="entry name" value="EF-G_D2"/>
    <property type="match status" value="1"/>
</dbReference>
<keyword evidence="2" id="KW-0648">Protein biosynthesis</keyword>
<dbReference type="InterPro" id="IPR036318">
    <property type="entry name" value="FAD-bd_PCMH-like_sf"/>
</dbReference>
<dbReference type="Pfam" id="PF14492">
    <property type="entry name" value="EFG_III"/>
    <property type="match status" value="1"/>
</dbReference>
<dbReference type="SUPFAM" id="SSF54211">
    <property type="entry name" value="Ribosomal protein S5 domain 2-like"/>
    <property type="match status" value="1"/>
</dbReference>
<dbReference type="InterPro" id="IPR041095">
    <property type="entry name" value="EFG_II"/>
</dbReference>
<dbReference type="Proteomes" id="UP001642464">
    <property type="component" value="Unassembled WGS sequence"/>
</dbReference>
<evidence type="ECO:0000256" key="1">
    <source>
        <dbReference type="ARBA" id="ARBA00022741"/>
    </source>
</evidence>
<dbReference type="Gene3D" id="3.30.465.10">
    <property type="match status" value="1"/>
</dbReference>
<dbReference type="InterPro" id="IPR035647">
    <property type="entry name" value="EFG_III/V"/>
</dbReference>
<dbReference type="SUPFAM" id="SSF54980">
    <property type="entry name" value="EF-G C-terminal domain-like"/>
    <property type="match status" value="2"/>
</dbReference>
<dbReference type="Gene3D" id="3.30.230.10">
    <property type="match status" value="1"/>
</dbReference>
<dbReference type="Gene3D" id="3.30.70.870">
    <property type="entry name" value="Elongation Factor G (Translational Gtpase), domain 3"/>
    <property type="match status" value="1"/>
</dbReference>
<dbReference type="CDD" id="cd03713">
    <property type="entry name" value="EFG_mtEFG_C"/>
    <property type="match status" value="1"/>
</dbReference>
<name>A0ABP0M637_9DINO</name>
<dbReference type="GO" id="GO:0003746">
    <property type="term" value="F:translation elongation factor activity"/>
    <property type="evidence" value="ECO:0007669"/>
    <property type="project" value="UniProtKB-KW"/>
</dbReference>
<dbReference type="Gene3D" id="2.40.30.10">
    <property type="entry name" value="Translation factors"/>
    <property type="match status" value="1"/>
</dbReference>
<dbReference type="Pfam" id="PF03764">
    <property type="entry name" value="EFG_IV"/>
    <property type="match status" value="2"/>
</dbReference>
<dbReference type="PROSITE" id="PS51387">
    <property type="entry name" value="FAD_PCMH"/>
    <property type="match status" value="1"/>
</dbReference>
<dbReference type="InterPro" id="IPR006094">
    <property type="entry name" value="Oxid_FAD_bind_N"/>
</dbReference>
<dbReference type="PANTHER" id="PTHR43261">
    <property type="entry name" value="TRANSLATION ELONGATION FACTOR G-RELATED"/>
    <property type="match status" value="1"/>
</dbReference>
<dbReference type="Gene3D" id="3.40.50.300">
    <property type="entry name" value="P-loop containing nucleotide triphosphate hydrolases"/>
    <property type="match status" value="1"/>
</dbReference>
<dbReference type="SMART" id="SM00838">
    <property type="entry name" value="EFG_C"/>
    <property type="match status" value="1"/>
</dbReference>
<dbReference type="InterPro" id="IPR016166">
    <property type="entry name" value="FAD-bd_PCMH"/>
</dbReference>
<dbReference type="SUPFAM" id="SSF56176">
    <property type="entry name" value="FAD-binding/transporter-associated domain-like"/>
    <property type="match status" value="1"/>
</dbReference>
<keyword evidence="3" id="KW-0342">GTP-binding</keyword>
<evidence type="ECO:0000256" key="2">
    <source>
        <dbReference type="ARBA" id="ARBA00022917"/>
    </source>
</evidence>
<accession>A0ABP0M637</accession>
<dbReference type="SMART" id="SM00889">
    <property type="entry name" value="EFG_IV"/>
    <property type="match status" value="1"/>
</dbReference>
<dbReference type="Pfam" id="PF00679">
    <property type="entry name" value="EFG_C"/>
    <property type="match status" value="1"/>
</dbReference>
<dbReference type="CDD" id="cd16262">
    <property type="entry name" value="EFG_III"/>
    <property type="match status" value="1"/>
</dbReference>
<reference evidence="5 6" key="1">
    <citation type="submission" date="2024-02" db="EMBL/GenBank/DDBJ databases">
        <authorList>
            <person name="Chen Y."/>
            <person name="Shah S."/>
            <person name="Dougan E. K."/>
            <person name="Thang M."/>
            <person name="Chan C."/>
        </authorList>
    </citation>
    <scope>NUCLEOTIDE SEQUENCE [LARGE SCALE GENOMIC DNA]</scope>
</reference>
<dbReference type="InterPro" id="IPR000640">
    <property type="entry name" value="EFG_V-like"/>
</dbReference>
<feature type="domain" description="FAD-binding PCMH-type" evidence="4">
    <location>
        <begin position="523"/>
        <end position="707"/>
    </location>
</feature>
<dbReference type="InterPro" id="IPR020568">
    <property type="entry name" value="Ribosomal_Su5_D2-typ_SF"/>
</dbReference>
<evidence type="ECO:0000256" key="3">
    <source>
        <dbReference type="ARBA" id="ARBA00023134"/>
    </source>
</evidence>